<name>A0A1F5EYJ6_9BACT</name>
<evidence type="ECO:0000313" key="3">
    <source>
        <dbReference type="Proteomes" id="UP000177187"/>
    </source>
</evidence>
<sequence>MTGLTVRVWLSVAGAAAAALIGDWVVLAALAGAALACLFIWGAGLRGAIRALLLGAYLVLLAGGLTLASRALAGPLTWDASLPALTLSLRLLALFLFAGLLAGAGPRGATVLVPGRLGRRLRTRLEKIFDGYVVGLAEGRELLTDGWRAYRGRGRLSAYLRTLLAAVDAGAVARGEEAACAGEPETEA</sequence>
<gene>
    <name evidence="2" type="ORF">A2Y64_03095</name>
</gene>
<feature type="transmembrane region" description="Helical" evidence="1">
    <location>
        <begin position="52"/>
        <end position="72"/>
    </location>
</feature>
<feature type="transmembrane region" description="Helical" evidence="1">
    <location>
        <begin position="27"/>
        <end position="45"/>
    </location>
</feature>
<reference evidence="2 3" key="1">
    <citation type="journal article" date="2016" name="Nat. Commun.">
        <title>Thousands of microbial genomes shed light on interconnected biogeochemical processes in an aquifer system.</title>
        <authorList>
            <person name="Anantharaman K."/>
            <person name="Brown C.T."/>
            <person name="Hug L.A."/>
            <person name="Sharon I."/>
            <person name="Castelle C.J."/>
            <person name="Probst A.J."/>
            <person name="Thomas B.C."/>
            <person name="Singh A."/>
            <person name="Wilkins M.J."/>
            <person name="Karaoz U."/>
            <person name="Brodie E.L."/>
            <person name="Williams K.H."/>
            <person name="Hubbard S.S."/>
            <person name="Banfield J.F."/>
        </authorList>
    </citation>
    <scope>NUCLEOTIDE SEQUENCE [LARGE SCALE GENOMIC DNA]</scope>
</reference>
<dbReference type="Proteomes" id="UP000177187">
    <property type="component" value="Unassembled WGS sequence"/>
</dbReference>
<organism evidence="2 3">
    <name type="scientific">Candidatus Coatesbacteria bacterium RBG_13_66_14</name>
    <dbReference type="NCBI Taxonomy" id="1817816"/>
    <lineage>
        <taxon>Bacteria</taxon>
        <taxon>Candidatus Coatesiibacteriota</taxon>
    </lineage>
</organism>
<accession>A0A1F5EYJ6</accession>
<dbReference type="AlphaFoldDB" id="A0A1F5EYJ6"/>
<keyword evidence="1" id="KW-1133">Transmembrane helix</keyword>
<keyword evidence="1" id="KW-0472">Membrane</keyword>
<evidence type="ECO:0000313" key="2">
    <source>
        <dbReference type="EMBL" id="OGD72498.1"/>
    </source>
</evidence>
<proteinExistence type="predicted"/>
<evidence type="ECO:0000256" key="1">
    <source>
        <dbReference type="SAM" id="Phobius"/>
    </source>
</evidence>
<keyword evidence="1" id="KW-0812">Transmembrane</keyword>
<dbReference type="EMBL" id="MFAF01000118">
    <property type="protein sequence ID" value="OGD72498.1"/>
    <property type="molecule type" value="Genomic_DNA"/>
</dbReference>
<feature type="transmembrane region" description="Helical" evidence="1">
    <location>
        <begin position="92"/>
        <end position="114"/>
    </location>
</feature>
<protein>
    <submittedName>
        <fullName evidence="2">Uncharacterized protein</fullName>
    </submittedName>
</protein>
<comment type="caution">
    <text evidence="2">The sequence shown here is derived from an EMBL/GenBank/DDBJ whole genome shotgun (WGS) entry which is preliminary data.</text>
</comment>